<dbReference type="PANTHER" id="PTHR21024">
    <property type="entry name" value="GROWTH HORMONE-INDUCIBLE SOLUBLE PROTEIN-RELATED"/>
    <property type="match status" value="1"/>
</dbReference>
<dbReference type="GeneID" id="37026858"/>
<gene>
    <name evidence="1" type="ORF">BDZ90DRAFT_229388</name>
</gene>
<dbReference type="InterPro" id="IPR052000">
    <property type="entry name" value="ETFRF1"/>
</dbReference>
<dbReference type="STRING" id="1569628.A0A316UYH3"/>
<dbReference type="RefSeq" id="XP_025364979.1">
    <property type="nucleotide sequence ID" value="XM_025505035.1"/>
</dbReference>
<keyword evidence="2" id="KW-1185">Reference proteome</keyword>
<dbReference type="OrthoDB" id="10258445at2759"/>
<organism evidence="1 2">
    <name type="scientific">Jaminaea rosea</name>
    <dbReference type="NCBI Taxonomy" id="1569628"/>
    <lineage>
        <taxon>Eukaryota</taxon>
        <taxon>Fungi</taxon>
        <taxon>Dikarya</taxon>
        <taxon>Basidiomycota</taxon>
        <taxon>Ustilaginomycotina</taxon>
        <taxon>Exobasidiomycetes</taxon>
        <taxon>Microstromatales</taxon>
        <taxon>Microstromatales incertae sedis</taxon>
        <taxon>Jaminaea</taxon>
    </lineage>
</organism>
<dbReference type="EMBL" id="KZ819662">
    <property type="protein sequence ID" value="PWN30367.1"/>
    <property type="molecule type" value="Genomic_DNA"/>
</dbReference>
<dbReference type="GO" id="GO:0005739">
    <property type="term" value="C:mitochondrion"/>
    <property type="evidence" value="ECO:0007669"/>
    <property type="project" value="TreeGrafter"/>
</dbReference>
<protein>
    <recommendedName>
        <fullName evidence="3">LYR motif-containing protein 5A</fullName>
    </recommendedName>
</protein>
<evidence type="ECO:0000313" key="2">
    <source>
        <dbReference type="Proteomes" id="UP000245884"/>
    </source>
</evidence>
<evidence type="ECO:0000313" key="1">
    <source>
        <dbReference type="EMBL" id="PWN30367.1"/>
    </source>
</evidence>
<dbReference type="GO" id="GO:0022904">
    <property type="term" value="P:respiratory electron transport chain"/>
    <property type="evidence" value="ECO:0007669"/>
    <property type="project" value="TreeGrafter"/>
</dbReference>
<sequence length="86" mass="10417">MPPLGHPLRPAAINLYKRLHRIGREYPDPNYNFLGKLRGVSAKYAHEKDEKEVRKWLDLGEHVYKETETLYSLKKYRTMRRRYIED</sequence>
<evidence type="ECO:0008006" key="3">
    <source>
        <dbReference type="Google" id="ProtNLM"/>
    </source>
</evidence>
<accession>A0A316UYH3</accession>
<dbReference type="AlphaFoldDB" id="A0A316UYH3"/>
<name>A0A316UYH3_9BASI</name>
<dbReference type="GO" id="GO:0090324">
    <property type="term" value="P:negative regulation of oxidative phosphorylation"/>
    <property type="evidence" value="ECO:0007669"/>
    <property type="project" value="InterPro"/>
</dbReference>
<dbReference type="Proteomes" id="UP000245884">
    <property type="component" value="Unassembled WGS sequence"/>
</dbReference>
<dbReference type="PANTHER" id="PTHR21024:SF0">
    <property type="entry name" value="ELECTRON TRANSFER FLAVOPROTEIN REGULATORY FACTOR 1"/>
    <property type="match status" value="1"/>
</dbReference>
<proteinExistence type="predicted"/>
<reference evidence="1 2" key="1">
    <citation type="journal article" date="2018" name="Mol. Biol. Evol.">
        <title>Broad Genomic Sampling Reveals a Smut Pathogenic Ancestry of the Fungal Clade Ustilaginomycotina.</title>
        <authorList>
            <person name="Kijpornyongpan T."/>
            <person name="Mondo S.J."/>
            <person name="Barry K."/>
            <person name="Sandor L."/>
            <person name="Lee J."/>
            <person name="Lipzen A."/>
            <person name="Pangilinan J."/>
            <person name="LaButti K."/>
            <person name="Hainaut M."/>
            <person name="Henrissat B."/>
            <person name="Grigoriev I.V."/>
            <person name="Spatafora J.W."/>
            <person name="Aime M.C."/>
        </authorList>
    </citation>
    <scope>NUCLEOTIDE SEQUENCE [LARGE SCALE GENOMIC DNA]</scope>
    <source>
        <strain evidence="1 2">MCA 5214</strain>
    </source>
</reference>